<dbReference type="PROSITE" id="PS50885">
    <property type="entry name" value="HAMP"/>
    <property type="match status" value="1"/>
</dbReference>
<dbReference type="SUPFAM" id="SSF55073">
    <property type="entry name" value="Nucleotide cyclase"/>
    <property type="match status" value="1"/>
</dbReference>
<dbReference type="Pfam" id="PF00672">
    <property type="entry name" value="HAMP"/>
    <property type="match status" value="1"/>
</dbReference>
<dbReference type="SMART" id="SM00052">
    <property type="entry name" value="EAL"/>
    <property type="match status" value="1"/>
</dbReference>
<feature type="domain" description="PAC" evidence="3">
    <location>
        <begin position="597"/>
        <end position="649"/>
    </location>
</feature>
<dbReference type="RefSeq" id="WP_045055418.1">
    <property type="nucleotide sequence ID" value="NZ_CAWMDP010000060.1"/>
</dbReference>
<dbReference type="SUPFAM" id="SSF55785">
    <property type="entry name" value="PYP-like sensor domain (PAS domain)"/>
    <property type="match status" value="2"/>
</dbReference>
<dbReference type="InterPro" id="IPR052155">
    <property type="entry name" value="Biofilm_reg_signaling"/>
</dbReference>
<dbReference type="Pfam" id="PF05228">
    <property type="entry name" value="CHASE4"/>
    <property type="match status" value="1"/>
</dbReference>
<dbReference type="GO" id="GO:0016020">
    <property type="term" value="C:membrane"/>
    <property type="evidence" value="ECO:0007669"/>
    <property type="project" value="InterPro"/>
</dbReference>
<proteinExistence type="predicted"/>
<dbReference type="EMBL" id="JYON01000015">
    <property type="protein sequence ID" value="KJH71035.1"/>
    <property type="molecule type" value="Genomic_DNA"/>
</dbReference>
<dbReference type="Gene3D" id="3.20.20.450">
    <property type="entry name" value="EAL domain"/>
    <property type="match status" value="1"/>
</dbReference>
<dbReference type="AlphaFoldDB" id="A0A0D8ZQM5"/>
<dbReference type="PROSITE" id="PS51257">
    <property type="entry name" value="PROKAR_LIPOPROTEIN"/>
    <property type="match status" value="1"/>
</dbReference>
<evidence type="ECO:0000259" key="3">
    <source>
        <dbReference type="PROSITE" id="PS50113"/>
    </source>
</evidence>
<dbReference type="InterPro" id="IPR043128">
    <property type="entry name" value="Rev_trsase/Diguanyl_cyclase"/>
</dbReference>
<dbReference type="PROSITE" id="PS50887">
    <property type="entry name" value="GGDEF"/>
    <property type="match status" value="1"/>
</dbReference>
<dbReference type="NCBIfam" id="TIGR00254">
    <property type="entry name" value="GGDEF"/>
    <property type="match status" value="1"/>
</dbReference>
<feature type="coiled-coil region" evidence="1">
    <location>
        <begin position="325"/>
        <end position="359"/>
    </location>
</feature>
<evidence type="ECO:0000259" key="4">
    <source>
        <dbReference type="PROSITE" id="PS50883"/>
    </source>
</evidence>
<evidence type="ECO:0000313" key="8">
    <source>
        <dbReference type="Proteomes" id="UP000032452"/>
    </source>
</evidence>
<dbReference type="OrthoDB" id="9813903at2"/>
<dbReference type="InterPro" id="IPR003660">
    <property type="entry name" value="HAMP_dom"/>
</dbReference>
<feature type="domain" description="HAMP" evidence="5">
    <location>
        <begin position="291"/>
        <end position="344"/>
    </location>
</feature>
<dbReference type="Gene3D" id="3.30.450.20">
    <property type="entry name" value="PAS domain"/>
    <property type="match status" value="2"/>
</dbReference>
<dbReference type="PANTHER" id="PTHR44757">
    <property type="entry name" value="DIGUANYLATE CYCLASE DGCP"/>
    <property type="match status" value="1"/>
</dbReference>
<dbReference type="PROSITE" id="PS50112">
    <property type="entry name" value="PAS"/>
    <property type="match status" value="1"/>
</dbReference>
<dbReference type="Pfam" id="PF00990">
    <property type="entry name" value="GGDEF"/>
    <property type="match status" value="1"/>
</dbReference>
<keyword evidence="1" id="KW-0175">Coiled coil</keyword>
<dbReference type="PATRIC" id="fig|1618023.3.peg.5334"/>
<dbReference type="PANTHER" id="PTHR44757:SF4">
    <property type="entry name" value="DIGUANYLATE CYCLASE DGCE-RELATED"/>
    <property type="match status" value="1"/>
</dbReference>
<reference evidence="7 8" key="1">
    <citation type="submission" date="2015-02" db="EMBL/GenBank/DDBJ databases">
        <title>Draft genome of a novel marine cyanobacterium (Chroococcales) isolated from South Atlantic Ocean.</title>
        <authorList>
            <person name="Rigonato J."/>
            <person name="Alvarenga D.O."/>
            <person name="Branco L.H."/>
            <person name="Varani A.M."/>
            <person name="Brandini F.P."/>
            <person name="Fiore M.F."/>
        </authorList>
    </citation>
    <scope>NUCLEOTIDE SEQUENCE [LARGE SCALE GENOMIC DNA]</scope>
    <source>
        <strain evidence="7 8">CENA595</strain>
    </source>
</reference>
<protein>
    <submittedName>
        <fullName evidence="7">Diguanylate cyclase</fullName>
    </submittedName>
</protein>
<dbReference type="STRING" id="1618023.UH38_14690"/>
<dbReference type="GO" id="GO:0007165">
    <property type="term" value="P:signal transduction"/>
    <property type="evidence" value="ECO:0007669"/>
    <property type="project" value="InterPro"/>
</dbReference>
<dbReference type="CDD" id="cd01949">
    <property type="entry name" value="GGDEF"/>
    <property type="match status" value="1"/>
</dbReference>
<dbReference type="PROSITE" id="PS50883">
    <property type="entry name" value="EAL"/>
    <property type="match status" value="1"/>
</dbReference>
<comment type="caution">
    <text evidence="7">The sequence shown here is derived from an EMBL/GenBank/DDBJ whole genome shotgun (WGS) entry which is preliminary data.</text>
</comment>
<evidence type="ECO:0000259" key="6">
    <source>
        <dbReference type="PROSITE" id="PS50887"/>
    </source>
</evidence>
<dbReference type="CDD" id="cd01948">
    <property type="entry name" value="EAL"/>
    <property type="match status" value="1"/>
</dbReference>
<dbReference type="InterPro" id="IPR001633">
    <property type="entry name" value="EAL_dom"/>
</dbReference>
<dbReference type="Pfam" id="PF13426">
    <property type="entry name" value="PAS_9"/>
    <property type="match status" value="2"/>
</dbReference>
<dbReference type="SMART" id="SM00304">
    <property type="entry name" value="HAMP"/>
    <property type="match status" value="1"/>
</dbReference>
<feature type="domain" description="PAS" evidence="2">
    <location>
        <begin position="519"/>
        <end position="592"/>
    </location>
</feature>
<dbReference type="Proteomes" id="UP000032452">
    <property type="component" value="Unassembled WGS sequence"/>
</dbReference>
<dbReference type="InterPro" id="IPR000700">
    <property type="entry name" value="PAS-assoc_C"/>
</dbReference>
<dbReference type="InterPro" id="IPR000160">
    <property type="entry name" value="GGDEF_dom"/>
</dbReference>
<dbReference type="InterPro" id="IPR035919">
    <property type="entry name" value="EAL_sf"/>
</dbReference>
<dbReference type="InterPro" id="IPR029787">
    <property type="entry name" value="Nucleotide_cyclase"/>
</dbReference>
<dbReference type="InterPro" id="IPR035965">
    <property type="entry name" value="PAS-like_dom_sf"/>
</dbReference>
<feature type="domain" description="GGDEF" evidence="6">
    <location>
        <begin position="681"/>
        <end position="814"/>
    </location>
</feature>
<sequence>MTLRKKTLLLISITLSCLIAVMYVTSTTLLMKGFERVEVQSTRENVQRVVDAYNEKLTKLSLMNEDWAEWDSTYRFIENRNSTYIQENLIDAALQRINVNLIAYVSNERQLVFGSLSDDNQHSRLIPQVLQSYITNNDVLLQKNQQQGGIILLPHGPMLISRRDILTSAGIGPRRGTLIMGRYLNIAQLAQQTHFHISLYGYDSSQIPPDFQLAHQALASDSTPFVQPLNENAIAGYTLLKDVDGKPAILLRVQMPRAVYKQGKVSMRYVGTLLFAVGLVFSTVTLLLLEKLVLSRLARLSNGVSIVGASGNLSARVIASGKDELAHLADNINSMLRQLQKSQQNLQSSEERYRVFLAQSSEGIWRCELECPIAINSSKKEQIYYLNNHTYLAECNDIYAQMMGYSCAQDIVGIKITNLYPKLPLQQLIQNFIESGYRLDNAESYFIDKHGNKKVFFKNIVGIIENDCLVRVWGIQRDITDLIIAQEALIKTQVTEVVNLQLTNEIEQRKRVEQALFQEKELAQITLQSIGDAVITTNADNIIKSINPVAEKITNWRFEEAIGLPLQEVFKIVDETTGAPVTNFIEQSLCGERASNYSHHILLIANNGTEFAIDYCAAPIYNSDRSFIGNVLIFRDVTQSRRLSHQLSWQASHDPLTQLYNRSQFEQFLQAAVASTQTQLQEHTLCYLDLDRFKIVNDTCGHLAGDRLLCQISEIFQKELRKTDVLARLGGDEFGIILYQCSLEEAYKIAENLRSRIEDFRFVWQDKTFALGVSIGIVAINSTTQNLISLLGAADAACYAAKNQGRNQIHIYQIDDSQLAKQQGEMQWVSIIPQAIAENKFKLYCQKIMPIQSKDAIEHWEILLRLEDETGKIISPMAFIPAAERYNLMHLIDRWVISTLFAYLQRQNNLDIHHRLYSINLSGASINDHNFISFVQEQFVKYNISPAIICFEVTETVAITNLTKAAQFIQELKALGCQFSLDDFGSGMSSFAYLKNLPVDYVKVDGIFIKEVVNDEIASAMVEAIVRLAGVMEIQTVAEFVENKEIIAKIQELGIDYAQGYGIARPSPLEITLDSKLATSAGVLQLKSICI</sequence>
<evidence type="ECO:0000256" key="1">
    <source>
        <dbReference type="SAM" id="Coils"/>
    </source>
</evidence>
<dbReference type="PROSITE" id="PS50113">
    <property type="entry name" value="PAC"/>
    <property type="match status" value="1"/>
</dbReference>
<keyword evidence="8" id="KW-1185">Reference proteome</keyword>
<dbReference type="FunFam" id="3.30.70.270:FF:000001">
    <property type="entry name" value="Diguanylate cyclase domain protein"/>
    <property type="match status" value="1"/>
</dbReference>
<dbReference type="Gene3D" id="6.10.340.10">
    <property type="match status" value="1"/>
</dbReference>
<feature type="domain" description="EAL" evidence="4">
    <location>
        <begin position="825"/>
        <end position="1080"/>
    </location>
</feature>
<accession>A0A0D8ZQM5</accession>
<name>A0A0D8ZQM5_9CYAN</name>
<evidence type="ECO:0000313" key="7">
    <source>
        <dbReference type="EMBL" id="KJH71035.1"/>
    </source>
</evidence>
<evidence type="ECO:0000259" key="2">
    <source>
        <dbReference type="PROSITE" id="PS50112"/>
    </source>
</evidence>
<dbReference type="SMART" id="SM00091">
    <property type="entry name" value="PAS"/>
    <property type="match status" value="1"/>
</dbReference>
<dbReference type="SUPFAM" id="SSF141868">
    <property type="entry name" value="EAL domain-like"/>
    <property type="match status" value="1"/>
</dbReference>
<dbReference type="CDD" id="cd06225">
    <property type="entry name" value="HAMP"/>
    <property type="match status" value="1"/>
</dbReference>
<dbReference type="InterPro" id="IPR007892">
    <property type="entry name" value="CHASE4"/>
</dbReference>
<dbReference type="InterPro" id="IPR000014">
    <property type="entry name" value="PAS"/>
</dbReference>
<organism evidence="7 8">
    <name type="scientific">Aliterella atlantica CENA595</name>
    <dbReference type="NCBI Taxonomy" id="1618023"/>
    <lineage>
        <taxon>Bacteria</taxon>
        <taxon>Bacillati</taxon>
        <taxon>Cyanobacteriota</taxon>
        <taxon>Cyanophyceae</taxon>
        <taxon>Chroococcidiopsidales</taxon>
        <taxon>Aliterellaceae</taxon>
        <taxon>Aliterella</taxon>
    </lineage>
</organism>
<dbReference type="SMART" id="SM00267">
    <property type="entry name" value="GGDEF"/>
    <property type="match status" value="1"/>
</dbReference>
<dbReference type="Gene3D" id="3.30.70.270">
    <property type="match status" value="1"/>
</dbReference>
<evidence type="ECO:0000259" key="5">
    <source>
        <dbReference type="PROSITE" id="PS50885"/>
    </source>
</evidence>
<gene>
    <name evidence="7" type="ORF">UH38_14690</name>
</gene>
<dbReference type="NCBIfam" id="TIGR00229">
    <property type="entry name" value="sensory_box"/>
    <property type="match status" value="1"/>
</dbReference>
<dbReference type="Pfam" id="PF00563">
    <property type="entry name" value="EAL"/>
    <property type="match status" value="1"/>
</dbReference>